<dbReference type="InterPro" id="IPR011701">
    <property type="entry name" value="MFS"/>
</dbReference>
<sequence length="222" mass="24716">MKVVLTVTWTPSCVLPPYPSCKSEAHDAPDISSENASVAGHNSSEIGGCHPSYDWCAETVRVPLPIYLICFIFFFGTAFPFTGSPSGALYSEILGPRRQGMMQGLHSFGGSISQFIAPIVITYLFHHSGYKYVMVVQICTIGLALLLVIAFYKRLVPLRMKPPMGKYLFHHTGYKYVMVVQICTIGLALLLVIAFYKRLVPLRMKPPMGKSTKYKNGVFYTM</sequence>
<evidence type="ECO:0008006" key="8">
    <source>
        <dbReference type="Google" id="ProtNLM"/>
    </source>
</evidence>
<dbReference type="GO" id="GO:0005765">
    <property type="term" value="C:lysosomal membrane"/>
    <property type="evidence" value="ECO:0007669"/>
    <property type="project" value="TreeGrafter"/>
</dbReference>
<protein>
    <recommendedName>
        <fullName evidence="8">Major facilitator superfamily (MFS) profile domain-containing protein</fullName>
    </recommendedName>
</protein>
<keyword evidence="3 5" id="KW-1133">Transmembrane helix</keyword>
<evidence type="ECO:0000256" key="5">
    <source>
        <dbReference type="SAM" id="Phobius"/>
    </source>
</evidence>
<evidence type="ECO:0000313" key="7">
    <source>
        <dbReference type="Proteomes" id="UP000270094"/>
    </source>
</evidence>
<feature type="transmembrane region" description="Helical" evidence="5">
    <location>
        <begin position="64"/>
        <end position="83"/>
    </location>
</feature>
<dbReference type="OrthoDB" id="370281at2759"/>
<dbReference type="GO" id="GO:0022857">
    <property type="term" value="F:transmembrane transporter activity"/>
    <property type="evidence" value="ECO:0007669"/>
    <property type="project" value="InterPro"/>
</dbReference>
<dbReference type="PANTHER" id="PTHR23510:SF28">
    <property type="entry name" value="MAJOR FACILITATOR SUPERFAMILY (MFS) PROFILE DOMAIN-CONTAINING PROTEIN"/>
    <property type="match status" value="1"/>
</dbReference>
<dbReference type="InterPro" id="IPR051068">
    <property type="entry name" value="MFS_Domain-Containing_Protein"/>
</dbReference>
<evidence type="ECO:0000313" key="6">
    <source>
        <dbReference type="EMBL" id="VDM83278.1"/>
    </source>
</evidence>
<organism evidence="6 7">
    <name type="scientific">Strongylus vulgaris</name>
    <name type="common">Blood worm</name>
    <dbReference type="NCBI Taxonomy" id="40348"/>
    <lineage>
        <taxon>Eukaryota</taxon>
        <taxon>Metazoa</taxon>
        <taxon>Ecdysozoa</taxon>
        <taxon>Nematoda</taxon>
        <taxon>Chromadorea</taxon>
        <taxon>Rhabditida</taxon>
        <taxon>Rhabditina</taxon>
        <taxon>Rhabditomorpha</taxon>
        <taxon>Strongyloidea</taxon>
        <taxon>Strongylidae</taxon>
        <taxon>Strongylus</taxon>
    </lineage>
</organism>
<keyword evidence="7" id="KW-1185">Reference proteome</keyword>
<feature type="transmembrane region" description="Helical" evidence="5">
    <location>
        <begin position="173"/>
        <end position="196"/>
    </location>
</feature>
<gene>
    <name evidence="6" type="ORF">SVUK_LOCUS18276</name>
</gene>
<evidence type="ECO:0000256" key="1">
    <source>
        <dbReference type="ARBA" id="ARBA00004141"/>
    </source>
</evidence>
<dbReference type="Proteomes" id="UP000270094">
    <property type="component" value="Unassembled WGS sequence"/>
</dbReference>
<name>A0A3P7LW07_STRVU</name>
<dbReference type="Gene3D" id="1.20.1250.20">
    <property type="entry name" value="MFS general substrate transporter like domains"/>
    <property type="match status" value="1"/>
</dbReference>
<dbReference type="InterPro" id="IPR036259">
    <property type="entry name" value="MFS_trans_sf"/>
</dbReference>
<evidence type="ECO:0000256" key="2">
    <source>
        <dbReference type="ARBA" id="ARBA00022692"/>
    </source>
</evidence>
<dbReference type="EMBL" id="UYYB01122093">
    <property type="protein sequence ID" value="VDM83278.1"/>
    <property type="molecule type" value="Genomic_DNA"/>
</dbReference>
<evidence type="ECO:0000256" key="3">
    <source>
        <dbReference type="ARBA" id="ARBA00022989"/>
    </source>
</evidence>
<comment type="subcellular location">
    <subcellularLocation>
        <location evidence="1">Membrane</location>
        <topology evidence="1">Multi-pass membrane protein</topology>
    </subcellularLocation>
</comment>
<evidence type="ECO:0000256" key="4">
    <source>
        <dbReference type="ARBA" id="ARBA00023136"/>
    </source>
</evidence>
<feature type="transmembrane region" description="Helical" evidence="5">
    <location>
        <begin position="132"/>
        <end position="152"/>
    </location>
</feature>
<feature type="transmembrane region" description="Helical" evidence="5">
    <location>
        <begin position="104"/>
        <end position="126"/>
    </location>
</feature>
<dbReference type="SUPFAM" id="SSF103473">
    <property type="entry name" value="MFS general substrate transporter"/>
    <property type="match status" value="1"/>
</dbReference>
<keyword evidence="2 5" id="KW-0812">Transmembrane</keyword>
<proteinExistence type="predicted"/>
<reference evidence="6 7" key="1">
    <citation type="submission" date="2018-11" db="EMBL/GenBank/DDBJ databases">
        <authorList>
            <consortium name="Pathogen Informatics"/>
        </authorList>
    </citation>
    <scope>NUCLEOTIDE SEQUENCE [LARGE SCALE GENOMIC DNA]</scope>
</reference>
<accession>A0A3P7LW07</accession>
<keyword evidence="4 5" id="KW-0472">Membrane</keyword>
<dbReference type="Pfam" id="PF07690">
    <property type="entry name" value="MFS_1"/>
    <property type="match status" value="1"/>
</dbReference>
<dbReference type="AlphaFoldDB" id="A0A3P7LW07"/>
<dbReference type="PANTHER" id="PTHR23510">
    <property type="entry name" value="INNER MEMBRANE TRANSPORT PROTEIN YAJR"/>
    <property type="match status" value="1"/>
</dbReference>